<dbReference type="PANTHER" id="PTHR30027">
    <property type="entry name" value="RIBOSOMAL RNA SMALL SUBUNIT METHYLTRANSFERASE E"/>
    <property type="match status" value="1"/>
</dbReference>
<reference evidence="15 16" key="1">
    <citation type="submission" date="2018-04" db="EMBL/GenBank/DDBJ databases">
        <title>Genomic Encyclopedia of Type Strains, Phase III (KMG-III): the genomes of soil and plant-associated and newly described type strains.</title>
        <authorList>
            <person name="Whitman W."/>
        </authorList>
    </citation>
    <scope>NUCLEOTIDE SEQUENCE [LARGE SCALE GENOMIC DNA]</scope>
    <source>
        <strain evidence="15 16">NW12</strain>
    </source>
</reference>
<dbReference type="EC" id="2.1.1.193" evidence="3 12"/>
<evidence type="ECO:0000256" key="11">
    <source>
        <dbReference type="ARBA" id="ARBA00047944"/>
    </source>
</evidence>
<dbReference type="InterPro" id="IPR029026">
    <property type="entry name" value="tRNA_m1G_MTases_N"/>
</dbReference>
<dbReference type="SUPFAM" id="SSF88697">
    <property type="entry name" value="PUA domain-like"/>
    <property type="match status" value="1"/>
</dbReference>
<evidence type="ECO:0000256" key="7">
    <source>
        <dbReference type="ARBA" id="ARBA00022603"/>
    </source>
</evidence>
<dbReference type="EMBL" id="PZZN01000001">
    <property type="protein sequence ID" value="PTM47348.1"/>
    <property type="molecule type" value="Genomic_DNA"/>
</dbReference>
<evidence type="ECO:0000256" key="6">
    <source>
        <dbReference type="ARBA" id="ARBA00022552"/>
    </source>
</evidence>
<dbReference type="NCBIfam" id="TIGR00046">
    <property type="entry name" value="RsmE family RNA methyltransferase"/>
    <property type="match status" value="1"/>
</dbReference>
<dbReference type="CDD" id="cd18084">
    <property type="entry name" value="RsmE-like"/>
    <property type="match status" value="1"/>
</dbReference>
<dbReference type="Pfam" id="PF04452">
    <property type="entry name" value="Methyltrans_RNA"/>
    <property type="match status" value="1"/>
</dbReference>
<dbReference type="AlphaFoldDB" id="A0A2T4YU59"/>
<evidence type="ECO:0000259" key="13">
    <source>
        <dbReference type="Pfam" id="PF04452"/>
    </source>
</evidence>
<evidence type="ECO:0000313" key="15">
    <source>
        <dbReference type="EMBL" id="PTM47348.1"/>
    </source>
</evidence>
<keyword evidence="5 12" id="KW-0963">Cytoplasm</keyword>
<name>A0A2T4YU59_9SPHN</name>
<dbReference type="PIRSF" id="PIRSF015601">
    <property type="entry name" value="MTase_slr0722"/>
    <property type="match status" value="1"/>
</dbReference>
<evidence type="ECO:0000256" key="8">
    <source>
        <dbReference type="ARBA" id="ARBA00022679"/>
    </source>
</evidence>
<dbReference type="NCBIfam" id="NF008696">
    <property type="entry name" value="PRK11713.3-5"/>
    <property type="match status" value="1"/>
</dbReference>
<dbReference type="InterPro" id="IPR046886">
    <property type="entry name" value="RsmE_MTase_dom"/>
</dbReference>
<evidence type="ECO:0000256" key="2">
    <source>
        <dbReference type="ARBA" id="ARBA00005528"/>
    </source>
</evidence>
<protein>
    <recommendedName>
        <fullName evidence="4 12">Ribosomal RNA small subunit methyltransferase E</fullName>
        <ecNumber evidence="3 12">2.1.1.193</ecNumber>
    </recommendedName>
</protein>
<dbReference type="RefSeq" id="WP_107930389.1">
    <property type="nucleotide sequence ID" value="NZ_PZZN01000001.1"/>
</dbReference>
<dbReference type="GO" id="GO:0070042">
    <property type="term" value="F:rRNA (uridine-N3-)-methyltransferase activity"/>
    <property type="evidence" value="ECO:0007669"/>
    <property type="project" value="TreeGrafter"/>
</dbReference>
<dbReference type="Gene3D" id="3.40.1280.10">
    <property type="match status" value="1"/>
</dbReference>
<sequence>MPATPAWPPQSTPRLFVDTPLSSGPLPVDGPAAHYLAGVMRLKIGDPVKLFDDRTGEWLATAASVGKRDLVLDVTERLREREAVPDLWLCAAPIKKGRVDWLAEKACELGVDRLVPVVTRRTVVDKPNTDRLRTHMIEAAEQCGRTALPQVAEPVKLAALLRDWPADRTLFFADETGGAPALAAMRAHAGPAAILIGPEGGFDSDERAAIRAHPQAVGIGLGPRILRAETAAAAAVALWMAAAGDWAAEPPVPTPVA</sequence>
<dbReference type="InterPro" id="IPR029028">
    <property type="entry name" value="Alpha/beta_knot_MTases"/>
</dbReference>
<evidence type="ECO:0000256" key="5">
    <source>
        <dbReference type="ARBA" id="ARBA00022490"/>
    </source>
</evidence>
<keyword evidence="9 12" id="KW-0949">S-adenosyl-L-methionine</keyword>
<dbReference type="Proteomes" id="UP000240996">
    <property type="component" value="Unassembled WGS sequence"/>
</dbReference>
<dbReference type="GO" id="GO:0005737">
    <property type="term" value="C:cytoplasm"/>
    <property type="evidence" value="ECO:0007669"/>
    <property type="project" value="UniProtKB-SubCell"/>
</dbReference>
<accession>A0A2T4YU59</accession>
<dbReference type="Gene3D" id="2.40.240.20">
    <property type="entry name" value="Hypothetical PUA domain-like, domain 1"/>
    <property type="match status" value="1"/>
</dbReference>
<proteinExistence type="inferred from homology"/>
<organism evidence="15 16">
    <name type="scientific">Sphingomonas aerolata</name>
    <dbReference type="NCBI Taxonomy" id="185951"/>
    <lineage>
        <taxon>Bacteria</taxon>
        <taxon>Pseudomonadati</taxon>
        <taxon>Pseudomonadota</taxon>
        <taxon>Alphaproteobacteria</taxon>
        <taxon>Sphingomonadales</taxon>
        <taxon>Sphingomonadaceae</taxon>
        <taxon>Sphingomonas</taxon>
    </lineage>
</organism>
<keyword evidence="8 12" id="KW-0808">Transferase</keyword>
<dbReference type="GO" id="GO:0070475">
    <property type="term" value="P:rRNA base methylation"/>
    <property type="evidence" value="ECO:0007669"/>
    <property type="project" value="TreeGrafter"/>
</dbReference>
<keyword evidence="7 12" id="KW-0489">Methyltransferase</keyword>
<evidence type="ECO:0000256" key="9">
    <source>
        <dbReference type="ARBA" id="ARBA00022691"/>
    </source>
</evidence>
<dbReference type="InterPro" id="IPR046887">
    <property type="entry name" value="RsmE_PUA-like"/>
</dbReference>
<dbReference type="InterPro" id="IPR006700">
    <property type="entry name" value="RsmE"/>
</dbReference>
<comment type="caution">
    <text evidence="15">The sequence shown here is derived from an EMBL/GenBank/DDBJ whole genome shotgun (WGS) entry which is preliminary data.</text>
</comment>
<keyword evidence="16" id="KW-1185">Reference proteome</keyword>
<dbReference type="PANTHER" id="PTHR30027:SF3">
    <property type="entry name" value="16S RRNA (URACIL(1498)-N(3))-METHYLTRANSFERASE"/>
    <property type="match status" value="1"/>
</dbReference>
<feature type="domain" description="Ribosomal RNA small subunit methyltransferase E methyltransferase" evidence="13">
    <location>
        <begin position="86"/>
        <end position="239"/>
    </location>
</feature>
<evidence type="ECO:0000256" key="1">
    <source>
        <dbReference type="ARBA" id="ARBA00004496"/>
    </source>
</evidence>
<evidence type="ECO:0000313" key="16">
    <source>
        <dbReference type="Proteomes" id="UP000240996"/>
    </source>
</evidence>
<comment type="catalytic activity">
    <reaction evidence="11 12">
        <text>uridine(1498) in 16S rRNA + S-adenosyl-L-methionine = N(3)-methyluridine(1498) in 16S rRNA + S-adenosyl-L-homocysteine + H(+)</text>
        <dbReference type="Rhea" id="RHEA:42920"/>
        <dbReference type="Rhea" id="RHEA-COMP:10283"/>
        <dbReference type="Rhea" id="RHEA-COMP:10284"/>
        <dbReference type="ChEBI" id="CHEBI:15378"/>
        <dbReference type="ChEBI" id="CHEBI:57856"/>
        <dbReference type="ChEBI" id="CHEBI:59789"/>
        <dbReference type="ChEBI" id="CHEBI:65315"/>
        <dbReference type="ChEBI" id="CHEBI:74502"/>
        <dbReference type="EC" id="2.1.1.193"/>
    </reaction>
</comment>
<dbReference type="SUPFAM" id="SSF75217">
    <property type="entry name" value="alpha/beta knot"/>
    <property type="match status" value="1"/>
</dbReference>
<keyword evidence="6 12" id="KW-0698">rRNA processing</keyword>
<evidence type="ECO:0000256" key="12">
    <source>
        <dbReference type="PIRNR" id="PIRNR015601"/>
    </source>
</evidence>
<dbReference type="InterPro" id="IPR015947">
    <property type="entry name" value="PUA-like_sf"/>
</dbReference>
<evidence type="ECO:0000256" key="3">
    <source>
        <dbReference type="ARBA" id="ARBA00012328"/>
    </source>
</evidence>
<evidence type="ECO:0000259" key="14">
    <source>
        <dbReference type="Pfam" id="PF20260"/>
    </source>
</evidence>
<dbReference type="Pfam" id="PF20260">
    <property type="entry name" value="PUA_4"/>
    <property type="match status" value="1"/>
</dbReference>
<evidence type="ECO:0000256" key="10">
    <source>
        <dbReference type="ARBA" id="ARBA00025699"/>
    </source>
</evidence>
<feature type="domain" description="Ribosomal RNA small subunit methyltransferase E PUA-like" evidence="14">
    <location>
        <begin position="29"/>
        <end position="73"/>
    </location>
</feature>
<comment type="subcellular location">
    <subcellularLocation>
        <location evidence="1 12">Cytoplasm</location>
    </subcellularLocation>
</comment>
<evidence type="ECO:0000256" key="4">
    <source>
        <dbReference type="ARBA" id="ARBA00013673"/>
    </source>
</evidence>
<comment type="function">
    <text evidence="10 12">Specifically methylates the N3 position of the uracil ring of uridine 1498 (m3U1498) in 16S rRNA. Acts on the fully assembled 30S ribosomal subunit.</text>
</comment>
<gene>
    <name evidence="15" type="ORF">C8J24_0743</name>
</gene>
<comment type="similarity">
    <text evidence="2 12">Belongs to the RNA methyltransferase RsmE family.</text>
</comment>